<dbReference type="EMBL" id="FOQY01000023">
    <property type="protein sequence ID" value="SFK36393.1"/>
    <property type="molecule type" value="Genomic_DNA"/>
</dbReference>
<dbReference type="Gene3D" id="1.10.10.10">
    <property type="entry name" value="Winged helix-like DNA-binding domain superfamily/Winged helix DNA-binding domain"/>
    <property type="match status" value="1"/>
</dbReference>
<name>A0A1I3YX39_9ACTN</name>
<sequence length="117" mass="12733">MVSRMAKGSPTVSEPTYFILASLLDGPLHGHGIIKQTLELSENRVRLPVGTLYGALDRLAAAGLIAVDREEVVDGRPRRYFQLTDQGRTLVSAEALRMQQAASVVTKRILRPGSAFS</sequence>
<feature type="domain" description="Transcription regulator PadR N-terminal" evidence="1">
    <location>
        <begin position="19"/>
        <end position="90"/>
    </location>
</feature>
<dbReference type="InterPro" id="IPR052509">
    <property type="entry name" value="Metal_resp_DNA-bind_regulator"/>
</dbReference>
<accession>A0A1I3YX39</accession>
<gene>
    <name evidence="2" type="ORF">SAMN05216275_12350</name>
</gene>
<dbReference type="Pfam" id="PF03551">
    <property type="entry name" value="PadR"/>
    <property type="match status" value="1"/>
</dbReference>
<evidence type="ECO:0000313" key="2">
    <source>
        <dbReference type="EMBL" id="SFK36393.1"/>
    </source>
</evidence>
<protein>
    <submittedName>
        <fullName evidence="2">Transcriptional regulator PadR-like family protein</fullName>
    </submittedName>
</protein>
<dbReference type="SUPFAM" id="SSF46785">
    <property type="entry name" value="Winged helix' DNA-binding domain"/>
    <property type="match status" value="1"/>
</dbReference>
<keyword evidence="3" id="KW-1185">Reference proteome</keyword>
<dbReference type="PANTHER" id="PTHR33169">
    <property type="entry name" value="PADR-FAMILY TRANSCRIPTIONAL REGULATOR"/>
    <property type="match status" value="1"/>
</dbReference>
<dbReference type="InterPro" id="IPR036390">
    <property type="entry name" value="WH_DNA-bd_sf"/>
</dbReference>
<evidence type="ECO:0000259" key="1">
    <source>
        <dbReference type="Pfam" id="PF03551"/>
    </source>
</evidence>
<dbReference type="Proteomes" id="UP000199111">
    <property type="component" value="Unassembled WGS sequence"/>
</dbReference>
<dbReference type="InterPro" id="IPR036388">
    <property type="entry name" value="WH-like_DNA-bd_sf"/>
</dbReference>
<dbReference type="PANTHER" id="PTHR33169:SF13">
    <property type="entry name" value="PADR-FAMILY TRANSCRIPTIONAL REGULATOR"/>
    <property type="match status" value="1"/>
</dbReference>
<proteinExistence type="predicted"/>
<organism evidence="2 3">
    <name type="scientific">Streptosporangium canum</name>
    <dbReference type="NCBI Taxonomy" id="324952"/>
    <lineage>
        <taxon>Bacteria</taxon>
        <taxon>Bacillati</taxon>
        <taxon>Actinomycetota</taxon>
        <taxon>Actinomycetes</taxon>
        <taxon>Streptosporangiales</taxon>
        <taxon>Streptosporangiaceae</taxon>
        <taxon>Streptosporangium</taxon>
    </lineage>
</organism>
<reference evidence="3" key="1">
    <citation type="submission" date="2016-10" db="EMBL/GenBank/DDBJ databases">
        <authorList>
            <person name="Varghese N."/>
            <person name="Submissions S."/>
        </authorList>
    </citation>
    <scope>NUCLEOTIDE SEQUENCE [LARGE SCALE GENOMIC DNA]</scope>
    <source>
        <strain evidence="3">CGMCC 4.2126</strain>
    </source>
</reference>
<evidence type="ECO:0000313" key="3">
    <source>
        <dbReference type="Proteomes" id="UP000199111"/>
    </source>
</evidence>
<dbReference type="AlphaFoldDB" id="A0A1I3YX39"/>
<dbReference type="InterPro" id="IPR005149">
    <property type="entry name" value="Tscrpt_reg_PadR_N"/>
</dbReference>